<name>A0ABR4FZL1_9EURO</name>
<evidence type="ECO:0000313" key="1">
    <source>
        <dbReference type="EMBL" id="KAL2788705.1"/>
    </source>
</evidence>
<evidence type="ECO:0008006" key="3">
    <source>
        <dbReference type="Google" id="ProtNLM"/>
    </source>
</evidence>
<reference evidence="1 2" key="1">
    <citation type="submission" date="2024-07" db="EMBL/GenBank/DDBJ databases">
        <title>Section-level genome sequencing and comparative genomics of Aspergillus sections Usti and Cavernicolus.</title>
        <authorList>
            <consortium name="Lawrence Berkeley National Laboratory"/>
            <person name="Nybo J.L."/>
            <person name="Vesth T.C."/>
            <person name="Theobald S."/>
            <person name="Frisvad J.C."/>
            <person name="Larsen T.O."/>
            <person name="Kjaerboelling I."/>
            <person name="Rothschild-Mancinelli K."/>
            <person name="Lyhne E.K."/>
            <person name="Kogle M.E."/>
            <person name="Barry K."/>
            <person name="Clum A."/>
            <person name="Na H."/>
            <person name="Ledsgaard L."/>
            <person name="Lin J."/>
            <person name="Lipzen A."/>
            <person name="Kuo A."/>
            <person name="Riley R."/>
            <person name="Mondo S."/>
            <person name="Labutti K."/>
            <person name="Haridas S."/>
            <person name="Pangalinan J."/>
            <person name="Salamov A.A."/>
            <person name="Simmons B.A."/>
            <person name="Magnuson J.K."/>
            <person name="Chen J."/>
            <person name="Drula E."/>
            <person name="Henrissat B."/>
            <person name="Wiebenga A."/>
            <person name="Lubbers R.J."/>
            <person name="Gomes A.C."/>
            <person name="Makela M.R."/>
            <person name="Stajich J."/>
            <person name="Grigoriev I.V."/>
            <person name="Mortensen U.H."/>
            <person name="De Vries R.P."/>
            <person name="Baker S.E."/>
            <person name="Andersen M.R."/>
        </authorList>
    </citation>
    <scope>NUCLEOTIDE SEQUENCE [LARGE SCALE GENOMIC DNA]</scope>
    <source>
        <strain evidence="1 2">CBS 209.92</strain>
    </source>
</reference>
<comment type="caution">
    <text evidence="1">The sequence shown here is derived from an EMBL/GenBank/DDBJ whole genome shotgun (WGS) entry which is preliminary data.</text>
</comment>
<organism evidence="1 2">
    <name type="scientific">Aspergillus keveii</name>
    <dbReference type="NCBI Taxonomy" id="714993"/>
    <lineage>
        <taxon>Eukaryota</taxon>
        <taxon>Fungi</taxon>
        <taxon>Dikarya</taxon>
        <taxon>Ascomycota</taxon>
        <taxon>Pezizomycotina</taxon>
        <taxon>Eurotiomycetes</taxon>
        <taxon>Eurotiomycetidae</taxon>
        <taxon>Eurotiales</taxon>
        <taxon>Aspergillaceae</taxon>
        <taxon>Aspergillus</taxon>
        <taxon>Aspergillus subgen. Nidulantes</taxon>
    </lineage>
</organism>
<accession>A0ABR4FZL1</accession>
<gene>
    <name evidence="1" type="ORF">BJX66DRAFT_251572</name>
</gene>
<dbReference type="EMBL" id="JBFTWV010000075">
    <property type="protein sequence ID" value="KAL2788705.1"/>
    <property type="molecule type" value="Genomic_DNA"/>
</dbReference>
<sequence length="272" mass="30332">MFCLASYPSRLLEANQNFGLSRFERVKNIPDLPIIDELIRCIPTIDDAECLIRLEDIFGNSPQDDRIWKGTNDEGDTLLHLASCSSKMLSWKRSVQWLMQRSPGLLSQRNASGNTPQEALEACMEEALRTVRDTGKLTALISDDFRGFEDTSITCLALLRGCDIEQASDSKRNRLKYGCTCGECVGGFLSPQLRDMLLHHAEKLSTLSTLPLMATERIGFPRTRSFWSTCLSQLRKASPLGRICGSVSACCGGILRLASEIISFLRRKMLCA</sequence>
<keyword evidence="2" id="KW-1185">Reference proteome</keyword>
<dbReference type="Proteomes" id="UP001610563">
    <property type="component" value="Unassembled WGS sequence"/>
</dbReference>
<evidence type="ECO:0000313" key="2">
    <source>
        <dbReference type="Proteomes" id="UP001610563"/>
    </source>
</evidence>
<protein>
    <recommendedName>
        <fullName evidence="3">Ankyrin repeat protein</fullName>
    </recommendedName>
</protein>
<proteinExistence type="predicted"/>